<protein>
    <submittedName>
        <fullName evidence="1">Uncharacterized protein</fullName>
    </submittedName>
</protein>
<accession>A0A8S9ZCM2</accession>
<sequence>MPQKCHHHVVNVPVRWPLIPHLNRRPLLLPRLCTSDCQYPLGSFTSINQGATDKIATSPSYFSFKSAVSLTSCCWENELQLNDPDYRALVCSVACTLPLHVPSSAVVSGIFVSQTVNRIDFHHSYLCRRSRFKQTGPPPQHIAVTYQDRGERETSCPKKLRLSCDEVE</sequence>
<proteinExistence type="predicted"/>
<dbReference type="Proteomes" id="UP000822476">
    <property type="component" value="Unassembled WGS sequence"/>
</dbReference>
<dbReference type="EMBL" id="JTDE01000153">
    <property type="protein sequence ID" value="KAF7262157.1"/>
    <property type="molecule type" value="Genomic_DNA"/>
</dbReference>
<organism evidence="1 2">
    <name type="scientific">Paragonimus skrjabini miyazakii</name>
    <dbReference type="NCBI Taxonomy" id="59628"/>
    <lineage>
        <taxon>Eukaryota</taxon>
        <taxon>Metazoa</taxon>
        <taxon>Spiralia</taxon>
        <taxon>Lophotrochozoa</taxon>
        <taxon>Platyhelminthes</taxon>
        <taxon>Trematoda</taxon>
        <taxon>Digenea</taxon>
        <taxon>Plagiorchiida</taxon>
        <taxon>Troglotremata</taxon>
        <taxon>Troglotrematidae</taxon>
        <taxon>Paragonimus</taxon>
    </lineage>
</organism>
<evidence type="ECO:0000313" key="2">
    <source>
        <dbReference type="Proteomes" id="UP000822476"/>
    </source>
</evidence>
<gene>
    <name evidence="1" type="ORF">EG68_00874</name>
</gene>
<name>A0A8S9ZCM2_9TREM</name>
<keyword evidence="2" id="KW-1185">Reference proteome</keyword>
<reference evidence="1" key="1">
    <citation type="submission" date="2019-07" db="EMBL/GenBank/DDBJ databases">
        <title>Annotation for the trematode Paragonimus miyazaki's.</title>
        <authorList>
            <person name="Choi Y.-J."/>
        </authorList>
    </citation>
    <scope>NUCLEOTIDE SEQUENCE</scope>
    <source>
        <strain evidence="1">Japan</strain>
    </source>
</reference>
<dbReference type="AlphaFoldDB" id="A0A8S9ZCM2"/>
<evidence type="ECO:0000313" key="1">
    <source>
        <dbReference type="EMBL" id="KAF7262157.1"/>
    </source>
</evidence>
<comment type="caution">
    <text evidence="1">The sequence shown here is derived from an EMBL/GenBank/DDBJ whole genome shotgun (WGS) entry which is preliminary data.</text>
</comment>